<dbReference type="EMBL" id="JANBPW010003723">
    <property type="protein sequence ID" value="KAJ1936863.1"/>
    <property type="molecule type" value="Genomic_DNA"/>
</dbReference>
<dbReference type="Proteomes" id="UP001150603">
    <property type="component" value="Unassembled WGS sequence"/>
</dbReference>
<name>A0ACC1J418_9FUNG</name>
<reference evidence="1" key="1">
    <citation type="submission" date="2022-07" db="EMBL/GenBank/DDBJ databases">
        <title>Phylogenomic reconstructions and comparative analyses of Kickxellomycotina fungi.</title>
        <authorList>
            <person name="Reynolds N.K."/>
            <person name="Stajich J.E."/>
            <person name="Barry K."/>
            <person name="Grigoriev I.V."/>
            <person name="Crous P."/>
            <person name="Smith M.E."/>
        </authorList>
    </citation>
    <scope>NUCLEOTIDE SEQUENCE</scope>
    <source>
        <strain evidence="1">NRRL 5244</strain>
    </source>
</reference>
<keyword evidence="2" id="KW-1185">Reference proteome</keyword>
<evidence type="ECO:0000313" key="2">
    <source>
        <dbReference type="Proteomes" id="UP001150603"/>
    </source>
</evidence>
<comment type="caution">
    <text evidence="1">The sequence shown here is derived from an EMBL/GenBank/DDBJ whole genome shotgun (WGS) entry which is preliminary data.</text>
</comment>
<sequence>MAVQQIKNKPVAQVQDIDGEIKPVAHSQSSGKRVASRTMTHVVVQSKDKTAFVIDEDDNNDDAKSSKSDATERAEKADRDEKVDKSSSGPQLDRLGANDSGASSLLSGHGWKLATALLLAASYTGL</sequence>
<gene>
    <name evidence="1" type="ORF">FBU59_004923</name>
</gene>
<accession>A0ACC1J418</accession>
<protein>
    <submittedName>
        <fullName evidence="1">Uncharacterized protein</fullName>
    </submittedName>
</protein>
<organism evidence="1 2">
    <name type="scientific">Linderina macrospora</name>
    <dbReference type="NCBI Taxonomy" id="4868"/>
    <lineage>
        <taxon>Eukaryota</taxon>
        <taxon>Fungi</taxon>
        <taxon>Fungi incertae sedis</taxon>
        <taxon>Zoopagomycota</taxon>
        <taxon>Kickxellomycotina</taxon>
        <taxon>Kickxellomycetes</taxon>
        <taxon>Kickxellales</taxon>
        <taxon>Kickxellaceae</taxon>
        <taxon>Linderina</taxon>
    </lineage>
</organism>
<evidence type="ECO:0000313" key="1">
    <source>
        <dbReference type="EMBL" id="KAJ1936863.1"/>
    </source>
</evidence>
<proteinExistence type="predicted"/>